<keyword evidence="2" id="KW-1185">Reference proteome</keyword>
<dbReference type="Proteomes" id="UP001176961">
    <property type="component" value="Unassembled WGS sequence"/>
</dbReference>
<gene>
    <name evidence="1" type="ORF">CYNAS_LOCUS19602</name>
</gene>
<dbReference type="EMBL" id="CATQJL010000316">
    <property type="protein sequence ID" value="CAJ0607619.1"/>
    <property type="molecule type" value="Genomic_DNA"/>
</dbReference>
<reference evidence="1" key="1">
    <citation type="submission" date="2023-07" db="EMBL/GenBank/DDBJ databases">
        <authorList>
            <consortium name="CYATHOMIX"/>
        </authorList>
    </citation>
    <scope>NUCLEOTIDE SEQUENCE</scope>
    <source>
        <strain evidence="1">N/A</strain>
    </source>
</reference>
<proteinExistence type="predicted"/>
<evidence type="ECO:0000313" key="1">
    <source>
        <dbReference type="EMBL" id="CAJ0607619.1"/>
    </source>
</evidence>
<sequence>MMRYFVAFSLLLFVLEISVEASSSVPEVFLFCFAHAPRTCKAHCLESNCRNGQCKGVPSGQGREVKCICEDCPGGQQRKKQLH</sequence>
<accession>A0AA36HCL7</accession>
<comment type="caution">
    <text evidence="1">The sequence shown here is derived from an EMBL/GenBank/DDBJ whole genome shotgun (WGS) entry which is preliminary data.</text>
</comment>
<organism evidence="1 2">
    <name type="scientific">Cylicocyclus nassatus</name>
    <name type="common">Nematode worm</name>
    <dbReference type="NCBI Taxonomy" id="53992"/>
    <lineage>
        <taxon>Eukaryota</taxon>
        <taxon>Metazoa</taxon>
        <taxon>Ecdysozoa</taxon>
        <taxon>Nematoda</taxon>
        <taxon>Chromadorea</taxon>
        <taxon>Rhabditida</taxon>
        <taxon>Rhabditina</taxon>
        <taxon>Rhabditomorpha</taxon>
        <taxon>Strongyloidea</taxon>
        <taxon>Strongylidae</taxon>
        <taxon>Cylicocyclus</taxon>
    </lineage>
</organism>
<evidence type="ECO:0000313" key="2">
    <source>
        <dbReference type="Proteomes" id="UP001176961"/>
    </source>
</evidence>
<dbReference type="AlphaFoldDB" id="A0AA36HCL7"/>
<protein>
    <submittedName>
        <fullName evidence="1">Uncharacterized protein</fullName>
    </submittedName>
</protein>
<name>A0AA36HCL7_CYLNA</name>